<organism evidence="5 6">
    <name type="scientific">Armatimonas rosea</name>
    <dbReference type="NCBI Taxonomy" id="685828"/>
    <lineage>
        <taxon>Bacteria</taxon>
        <taxon>Bacillati</taxon>
        <taxon>Armatimonadota</taxon>
        <taxon>Armatimonadia</taxon>
        <taxon>Armatimonadales</taxon>
        <taxon>Armatimonadaceae</taxon>
        <taxon>Armatimonas</taxon>
    </lineage>
</organism>
<name>A0A7W9SPT9_ARMRO</name>
<dbReference type="Pfam" id="PF01408">
    <property type="entry name" value="GFO_IDH_MocA"/>
    <property type="match status" value="1"/>
</dbReference>
<dbReference type="InterPro" id="IPR050463">
    <property type="entry name" value="Gfo/Idh/MocA_oxidrdct_glycsds"/>
</dbReference>
<dbReference type="EMBL" id="JACHGW010000002">
    <property type="protein sequence ID" value="MBB6050591.1"/>
    <property type="molecule type" value="Genomic_DNA"/>
</dbReference>
<feature type="signal peptide" evidence="2">
    <location>
        <begin position="1"/>
        <end position="27"/>
    </location>
</feature>
<dbReference type="Pfam" id="PF19051">
    <property type="entry name" value="GFO_IDH_MocA_C2"/>
    <property type="match status" value="1"/>
</dbReference>
<protein>
    <recommendedName>
        <fullName evidence="1">Glycosyl hydrolase family 109 protein</fullName>
    </recommendedName>
</protein>
<dbReference type="GO" id="GO:0000166">
    <property type="term" value="F:nucleotide binding"/>
    <property type="evidence" value="ECO:0007669"/>
    <property type="project" value="InterPro"/>
</dbReference>
<dbReference type="Gene3D" id="3.40.50.720">
    <property type="entry name" value="NAD(P)-binding Rossmann-like Domain"/>
    <property type="match status" value="1"/>
</dbReference>
<proteinExistence type="predicted"/>
<evidence type="ECO:0000259" key="3">
    <source>
        <dbReference type="Pfam" id="PF01408"/>
    </source>
</evidence>
<dbReference type="InterPro" id="IPR036291">
    <property type="entry name" value="NAD(P)-bd_dom_sf"/>
</dbReference>
<feature type="chain" id="PRO_5031054775" description="Glycosyl hydrolase family 109 protein" evidence="2">
    <location>
        <begin position="28"/>
        <end position="446"/>
    </location>
</feature>
<feature type="domain" description="Gfo/Idh/MocA-like oxidoreductase N-terminal" evidence="3">
    <location>
        <begin position="50"/>
        <end position="178"/>
    </location>
</feature>
<dbReference type="SUPFAM" id="SSF55347">
    <property type="entry name" value="Glyceraldehyde-3-phosphate dehydrogenase-like, C-terminal domain"/>
    <property type="match status" value="1"/>
</dbReference>
<keyword evidence="6" id="KW-1185">Reference proteome</keyword>
<dbReference type="RefSeq" id="WP_184195839.1">
    <property type="nucleotide sequence ID" value="NZ_JACHGW010000002.1"/>
</dbReference>
<dbReference type="PROSITE" id="PS51318">
    <property type="entry name" value="TAT"/>
    <property type="match status" value="1"/>
</dbReference>
<dbReference type="PANTHER" id="PTHR43818:SF5">
    <property type="entry name" value="OXIDOREDUCTASE FAMILY PROTEIN"/>
    <property type="match status" value="1"/>
</dbReference>
<evidence type="ECO:0000256" key="1">
    <source>
        <dbReference type="ARBA" id="ARBA00016631"/>
    </source>
</evidence>
<comment type="caution">
    <text evidence="5">The sequence shown here is derived from an EMBL/GenBank/DDBJ whole genome shotgun (WGS) entry which is preliminary data.</text>
</comment>
<evidence type="ECO:0000313" key="5">
    <source>
        <dbReference type="EMBL" id="MBB6050591.1"/>
    </source>
</evidence>
<dbReference type="Gene3D" id="3.30.360.10">
    <property type="entry name" value="Dihydrodipicolinate Reductase, domain 2"/>
    <property type="match status" value="1"/>
</dbReference>
<reference evidence="5 6" key="1">
    <citation type="submission" date="2020-08" db="EMBL/GenBank/DDBJ databases">
        <title>Genomic Encyclopedia of Type Strains, Phase IV (KMG-IV): sequencing the most valuable type-strain genomes for metagenomic binning, comparative biology and taxonomic classification.</title>
        <authorList>
            <person name="Goeker M."/>
        </authorList>
    </citation>
    <scope>NUCLEOTIDE SEQUENCE [LARGE SCALE GENOMIC DNA]</scope>
    <source>
        <strain evidence="5 6">DSM 23562</strain>
    </source>
</reference>
<gene>
    <name evidence="5" type="ORF">HNQ39_002382</name>
</gene>
<evidence type="ECO:0000256" key="2">
    <source>
        <dbReference type="SAM" id="SignalP"/>
    </source>
</evidence>
<dbReference type="PANTHER" id="PTHR43818">
    <property type="entry name" value="BCDNA.GH03377"/>
    <property type="match status" value="1"/>
</dbReference>
<accession>A0A7W9SPT9</accession>
<dbReference type="Proteomes" id="UP000520814">
    <property type="component" value="Unassembled WGS sequence"/>
</dbReference>
<dbReference type="InterPro" id="IPR043906">
    <property type="entry name" value="Gfo/Idh/MocA_OxRdtase_bact_C"/>
</dbReference>
<dbReference type="InterPro" id="IPR006311">
    <property type="entry name" value="TAT_signal"/>
</dbReference>
<evidence type="ECO:0000313" key="6">
    <source>
        <dbReference type="Proteomes" id="UP000520814"/>
    </source>
</evidence>
<sequence length="446" mass="49196">MSQSMTRRGLLAGATTGFFMTGLPAWAESAEFQEQTIPTPRRTIGPNDKIRMGLIGAGGSKGGFRQGLGDMRGIGSKAGVEVVAVCDVDLTHLEEAANVFGGAAKGIAKYVDFRYLLDRQDIDAVVIGTPDHWHAIVASMAMKAGKDVYCEKPMTLKLAEGKELVKIARKQNTVFQTGSQQRSDARFRLACELVRNGRLGKLKKVVAHLPGGREQGPFEVQPVPEDLLYDMWQGPAPERPYVKDRVHGNFRYWFEYSGGMMTDWGAHHLDISQWGLGRDGDGPVKVSAKATVPKEDPTLCSYTTAVNFEVTYTYADGVELIASSQGENGVHFYGENGSWIFVSRGRIGASDEKLITEPLPANAKRLYVSNNHHQNFVDCIRSRQRPICDVEIGHRSVSVCHLGNICIRLGGGELLWNPKKEEFVGGEKMKEANALRSYRYRGGWTL</sequence>
<keyword evidence="2" id="KW-0732">Signal</keyword>
<feature type="domain" description="Gfo/Idh/MocA-like oxidoreductase bacterial type C-terminal" evidence="4">
    <location>
        <begin position="218"/>
        <end position="445"/>
    </location>
</feature>
<dbReference type="InterPro" id="IPR000683">
    <property type="entry name" value="Gfo/Idh/MocA-like_OxRdtase_N"/>
</dbReference>
<dbReference type="AlphaFoldDB" id="A0A7W9SPT9"/>
<evidence type="ECO:0000259" key="4">
    <source>
        <dbReference type="Pfam" id="PF19051"/>
    </source>
</evidence>
<dbReference type="SUPFAM" id="SSF51735">
    <property type="entry name" value="NAD(P)-binding Rossmann-fold domains"/>
    <property type="match status" value="1"/>
</dbReference>